<reference evidence="1" key="2">
    <citation type="submission" date="2020-11" db="EMBL/GenBank/DDBJ databases">
        <authorList>
            <person name="McCartney M.A."/>
            <person name="Auch B."/>
            <person name="Kono T."/>
            <person name="Mallez S."/>
            <person name="Becker A."/>
            <person name="Gohl D.M."/>
            <person name="Silverstein K.A.T."/>
            <person name="Koren S."/>
            <person name="Bechman K.B."/>
            <person name="Herman A."/>
            <person name="Abrahante J.E."/>
            <person name="Garbe J."/>
        </authorList>
    </citation>
    <scope>NUCLEOTIDE SEQUENCE</scope>
    <source>
        <strain evidence="1">Duluth1</strain>
        <tissue evidence="1">Whole animal</tissue>
    </source>
</reference>
<evidence type="ECO:0000313" key="2">
    <source>
        <dbReference type="Proteomes" id="UP000828390"/>
    </source>
</evidence>
<keyword evidence="2" id="KW-1185">Reference proteome</keyword>
<dbReference type="AlphaFoldDB" id="A0A9D4NCT3"/>
<dbReference type="EMBL" id="JAIWYP010000001">
    <property type="protein sequence ID" value="KAH3894052.1"/>
    <property type="molecule type" value="Genomic_DNA"/>
</dbReference>
<dbReference type="Proteomes" id="UP000828390">
    <property type="component" value="Unassembled WGS sequence"/>
</dbReference>
<comment type="caution">
    <text evidence="1">The sequence shown here is derived from an EMBL/GenBank/DDBJ whole genome shotgun (WGS) entry which is preliminary data.</text>
</comment>
<evidence type="ECO:0000313" key="1">
    <source>
        <dbReference type="EMBL" id="KAH3894052.1"/>
    </source>
</evidence>
<name>A0A9D4NCT3_DREPO</name>
<gene>
    <name evidence="1" type="ORF">DPMN_018209</name>
</gene>
<sequence>MEPYDLKVQQLTFNEDQIQDGSLDSFSNVVHYDSALIDHHTGKKPSTNQISNSNQFAWSSSTNHRPLRASHDQLQSPLTSEIAHPNKAPNPLGRFLPTPFQSTCAASAKCDTSLASTTKGEEYALEINKLIKDVYSEIAVPFAPLVQRTTIPDWIYLQDNNTFGRAPQHFIAQPSKVKVTHVYNQVVWSQGVVPSSPGSKPTSITTFDLSQHSFPSSTVGHTLNKPIFQGVNEISTLKQVVTNTTAVKSYQSGGQIYRMASSNGKPVPSTGQPVGDSRPQFEMRSGEPFESVAEALHLQQSVIGHRPGLTPVSADVVAQIVKEAERKIKMGLTPPINVNAKPETVQSGADVQKPFSFPPLPHIPDLALSKELLRKHGLGVGLTVQPGASHNYADISNQSTASSETLRLSSPENRHLSGLVTVSDILPDDNQSVQVLTVSLKISMTMPLIVFCSLYHHFGMLT</sequence>
<accession>A0A9D4NCT3</accession>
<organism evidence="1 2">
    <name type="scientific">Dreissena polymorpha</name>
    <name type="common">Zebra mussel</name>
    <name type="synonym">Mytilus polymorpha</name>
    <dbReference type="NCBI Taxonomy" id="45954"/>
    <lineage>
        <taxon>Eukaryota</taxon>
        <taxon>Metazoa</taxon>
        <taxon>Spiralia</taxon>
        <taxon>Lophotrochozoa</taxon>
        <taxon>Mollusca</taxon>
        <taxon>Bivalvia</taxon>
        <taxon>Autobranchia</taxon>
        <taxon>Heteroconchia</taxon>
        <taxon>Euheterodonta</taxon>
        <taxon>Imparidentia</taxon>
        <taxon>Neoheterodontei</taxon>
        <taxon>Myida</taxon>
        <taxon>Dreissenoidea</taxon>
        <taxon>Dreissenidae</taxon>
        <taxon>Dreissena</taxon>
    </lineage>
</organism>
<reference evidence="1" key="1">
    <citation type="journal article" date="2019" name="bioRxiv">
        <title>The Genome of the Zebra Mussel, Dreissena polymorpha: A Resource for Invasive Species Research.</title>
        <authorList>
            <person name="McCartney M.A."/>
            <person name="Auch B."/>
            <person name="Kono T."/>
            <person name="Mallez S."/>
            <person name="Zhang Y."/>
            <person name="Obille A."/>
            <person name="Becker A."/>
            <person name="Abrahante J.E."/>
            <person name="Garbe J."/>
            <person name="Badalamenti J.P."/>
            <person name="Herman A."/>
            <person name="Mangelson H."/>
            <person name="Liachko I."/>
            <person name="Sullivan S."/>
            <person name="Sone E.D."/>
            <person name="Koren S."/>
            <person name="Silverstein K.A.T."/>
            <person name="Beckman K.B."/>
            <person name="Gohl D.M."/>
        </authorList>
    </citation>
    <scope>NUCLEOTIDE SEQUENCE</scope>
    <source>
        <strain evidence="1">Duluth1</strain>
        <tissue evidence="1">Whole animal</tissue>
    </source>
</reference>
<protein>
    <submittedName>
        <fullName evidence="1">Uncharacterized protein</fullName>
    </submittedName>
</protein>
<proteinExistence type="predicted"/>